<protein>
    <recommendedName>
        <fullName evidence="6">Ribosomal protein</fullName>
    </recommendedName>
</protein>
<dbReference type="InterPro" id="IPR023674">
    <property type="entry name" value="Ribosomal_uL1-like"/>
</dbReference>
<reference evidence="7 8" key="1">
    <citation type="journal article" date="2024" name="Nat. Commun.">
        <title>Phylogenomics reveals the evolutionary origins of lichenization in chlorophyte algae.</title>
        <authorList>
            <person name="Puginier C."/>
            <person name="Libourel C."/>
            <person name="Otte J."/>
            <person name="Skaloud P."/>
            <person name="Haon M."/>
            <person name="Grisel S."/>
            <person name="Petersen M."/>
            <person name="Berrin J.G."/>
            <person name="Delaux P.M."/>
            <person name="Dal Grande F."/>
            <person name="Keller J."/>
        </authorList>
    </citation>
    <scope>NUCLEOTIDE SEQUENCE [LARGE SCALE GENOMIC DNA]</scope>
    <source>
        <strain evidence="7 8">SAG 2043</strain>
    </source>
</reference>
<dbReference type="InterPro" id="IPR028364">
    <property type="entry name" value="Ribosomal_uL1/biogenesis"/>
</dbReference>
<dbReference type="Gene3D" id="3.30.190.20">
    <property type="match status" value="1"/>
</dbReference>
<dbReference type="PANTHER" id="PTHR36427">
    <property type="entry name" value="54S RIBOSOMAL PROTEIN L1, MITOCHONDRIAL"/>
    <property type="match status" value="1"/>
</dbReference>
<organism evidence="7 8">
    <name type="scientific">[Myrmecia] bisecta</name>
    <dbReference type="NCBI Taxonomy" id="41462"/>
    <lineage>
        <taxon>Eukaryota</taxon>
        <taxon>Viridiplantae</taxon>
        <taxon>Chlorophyta</taxon>
        <taxon>core chlorophytes</taxon>
        <taxon>Trebouxiophyceae</taxon>
        <taxon>Trebouxiales</taxon>
        <taxon>Trebouxiaceae</taxon>
        <taxon>Myrmecia</taxon>
    </lineage>
</organism>
<keyword evidence="2" id="KW-0699">rRNA-binding</keyword>
<dbReference type="CDD" id="cd00403">
    <property type="entry name" value="Ribosomal_L1"/>
    <property type="match status" value="1"/>
</dbReference>
<evidence type="ECO:0000256" key="6">
    <source>
        <dbReference type="RuleBase" id="RU000659"/>
    </source>
</evidence>
<evidence type="ECO:0000313" key="8">
    <source>
        <dbReference type="Proteomes" id="UP001489004"/>
    </source>
</evidence>
<evidence type="ECO:0000313" key="7">
    <source>
        <dbReference type="EMBL" id="KAK9829322.1"/>
    </source>
</evidence>
<dbReference type="SUPFAM" id="SSF56808">
    <property type="entry name" value="Ribosomal protein L1"/>
    <property type="match status" value="1"/>
</dbReference>
<evidence type="ECO:0000256" key="1">
    <source>
        <dbReference type="ARBA" id="ARBA00010531"/>
    </source>
</evidence>
<dbReference type="InterPro" id="IPR023673">
    <property type="entry name" value="Ribosomal_uL1_CS"/>
</dbReference>
<dbReference type="FunFam" id="3.40.50.790:FF:000001">
    <property type="entry name" value="50S ribosomal protein L1"/>
    <property type="match status" value="1"/>
</dbReference>
<evidence type="ECO:0000256" key="5">
    <source>
        <dbReference type="ARBA" id="ARBA00023274"/>
    </source>
</evidence>
<keyword evidence="3" id="KW-0694">RNA-binding</keyword>
<dbReference type="HAMAP" id="MF_01318_B">
    <property type="entry name" value="Ribosomal_uL1_B"/>
    <property type="match status" value="1"/>
</dbReference>
<dbReference type="GO" id="GO:0019843">
    <property type="term" value="F:rRNA binding"/>
    <property type="evidence" value="ECO:0007669"/>
    <property type="project" value="UniProtKB-KW"/>
</dbReference>
<evidence type="ECO:0000256" key="3">
    <source>
        <dbReference type="ARBA" id="ARBA00022884"/>
    </source>
</evidence>
<dbReference type="InterPro" id="IPR005878">
    <property type="entry name" value="Ribosom_uL1_bac-type"/>
</dbReference>
<evidence type="ECO:0000256" key="4">
    <source>
        <dbReference type="ARBA" id="ARBA00022980"/>
    </source>
</evidence>
<dbReference type="InterPro" id="IPR016095">
    <property type="entry name" value="Ribosomal_uL1_3-a/b-sand"/>
</dbReference>
<keyword evidence="4 6" id="KW-0689">Ribosomal protein</keyword>
<dbReference type="GO" id="GO:0006412">
    <property type="term" value="P:translation"/>
    <property type="evidence" value="ECO:0007669"/>
    <property type="project" value="InterPro"/>
</dbReference>
<dbReference type="GO" id="GO:0003735">
    <property type="term" value="F:structural constituent of ribosome"/>
    <property type="evidence" value="ECO:0007669"/>
    <property type="project" value="InterPro"/>
</dbReference>
<accession>A0AAW1R7L0</accession>
<dbReference type="NCBIfam" id="TIGR01169">
    <property type="entry name" value="rplA_bact"/>
    <property type="match status" value="1"/>
</dbReference>
<dbReference type="PANTHER" id="PTHR36427:SF4">
    <property type="entry name" value="RIBOSOMAL PROTEIN L1P_L10E FAMILY"/>
    <property type="match status" value="1"/>
</dbReference>
<proteinExistence type="inferred from homology"/>
<dbReference type="Pfam" id="PF00687">
    <property type="entry name" value="Ribosomal_L1"/>
    <property type="match status" value="1"/>
</dbReference>
<dbReference type="Proteomes" id="UP001489004">
    <property type="component" value="Unassembled WGS sequence"/>
</dbReference>
<dbReference type="AlphaFoldDB" id="A0AAW1R7L0"/>
<gene>
    <name evidence="7" type="ORF">WJX72_005189</name>
</gene>
<name>A0AAW1R7L0_9CHLO</name>
<dbReference type="PROSITE" id="PS01199">
    <property type="entry name" value="RIBOSOMAL_L1"/>
    <property type="match status" value="1"/>
</dbReference>
<dbReference type="EMBL" id="JALJOR010000001">
    <property type="protein sequence ID" value="KAK9829322.1"/>
    <property type="molecule type" value="Genomic_DNA"/>
</dbReference>
<keyword evidence="8" id="KW-1185">Reference proteome</keyword>
<dbReference type="GO" id="GO:0015934">
    <property type="term" value="C:large ribosomal subunit"/>
    <property type="evidence" value="ECO:0007669"/>
    <property type="project" value="InterPro"/>
</dbReference>
<evidence type="ECO:0000256" key="2">
    <source>
        <dbReference type="ARBA" id="ARBA00022730"/>
    </source>
</evidence>
<comment type="caution">
    <text evidence="7">The sequence shown here is derived from an EMBL/GenBank/DDBJ whole genome shotgun (WGS) entry which is preliminary data.</text>
</comment>
<sequence>MLARHTGGLLDRAAALAAIRLWPAVIERACTCAGSTPQSRHYAAVAAPQLADPSLPVPRFIVAEARPRRAAVDVATALAEVKAFSRFIVAEARPRRAAVDFAIALAEVKAAAGAKFDETVEVALKLGTDPRRGDHAVRGAVMLPHGTGKTVRVAVFAQGEAAAAAREAGAEVVGADELIERIRVSGGSGLAFDKCVATPDMMPKLGKIARILGPRGLMPNPKMGTVTLNVASAVQTMKAGRVEFRADKGAVLHAPLGKASFEQDKLYANLGALVSAVLNARPKGLKGSGLSGYISKASLSSTMGRGVPVTLASITTAVQAYKKLRGT</sequence>
<comment type="similarity">
    <text evidence="1 6">Belongs to the universal ribosomal protein uL1 family.</text>
</comment>
<keyword evidence="5 6" id="KW-0687">Ribonucleoprotein</keyword>
<dbReference type="Gene3D" id="3.40.50.790">
    <property type="match status" value="1"/>
</dbReference>